<organism evidence="2 3">
    <name type="scientific">Sporothrix schenckii 1099-18</name>
    <dbReference type="NCBI Taxonomy" id="1397361"/>
    <lineage>
        <taxon>Eukaryota</taxon>
        <taxon>Fungi</taxon>
        <taxon>Dikarya</taxon>
        <taxon>Ascomycota</taxon>
        <taxon>Pezizomycotina</taxon>
        <taxon>Sordariomycetes</taxon>
        <taxon>Sordariomycetidae</taxon>
        <taxon>Ophiostomatales</taxon>
        <taxon>Ophiostomataceae</taxon>
        <taxon>Sporothrix</taxon>
    </lineage>
</organism>
<feature type="compositionally biased region" description="Basic and acidic residues" evidence="1">
    <location>
        <begin position="13"/>
        <end position="32"/>
    </location>
</feature>
<reference evidence="2 3" key="2">
    <citation type="journal article" date="2015" name="Eukaryot. Cell">
        <title>Asexual propagation of a virulent clone complex in a human and feline outbreak of sporotrichosis.</title>
        <authorList>
            <person name="Teixeira Mde M."/>
            <person name="Rodrigues A.M."/>
            <person name="Tsui C.K."/>
            <person name="de Almeida L.G."/>
            <person name="Van Diepeningen A.D."/>
            <person name="van den Ende B.G."/>
            <person name="Fernandes G.F."/>
            <person name="Kano R."/>
            <person name="Hamelin R.C."/>
            <person name="Lopes-Bezerra L.M."/>
            <person name="Vasconcelos A.T."/>
            <person name="de Hoog S."/>
            <person name="de Camargo Z.P."/>
            <person name="Felipe M.S."/>
        </authorList>
    </citation>
    <scope>NUCLEOTIDE SEQUENCE [LARGE SCALE GENOMIC DNA]</scope>
    <source>
        <strain evidence="2 3">1099-18</strain>
    </source>
</reference>
<name>A0A0F2LZP9_SPOSC</name>
<sequence length="126" mass="14268">MAGESDESNDISVRGEEGIDGECWRREGEGESRSLAGWESERLEEEGLGGWTERATARIHQSDTQRRQRQTDAEATAVDDYQRFGPLWAAVDALKDVQWAFRPCRREATKVEAMAAGFSTKRWAQM</sequence>
<accession>A0A0F2LZP9</accession>
<gene>
    <name evidence="2" type="ORF">SPSK_01298</name>
</gene>
<dbReference type="Proteomes" id="UP000033710">
    <property type="component" value="Unassembled WGS sequence"/>
</dbReference>
<protein>
    <submittedName>
        <fullName evidence="2">Uncharacterized protein</fullName>
    </submittedName>
</protein>
<dbReference type="KEGG" id="ssck:SPSK_01298"/>
<dbReference type="AlphaFoldDB" id="A0A0F2LZP9"/>
<proteinExistence type="predicted"/>
<evidence type="ECO:0000313" key="3">
    <source>
        <dbReference type="Proteomes" id="UP000033710"/>
    </source>
</evidence>
<dbReference type="VEuPathDB" id="FungiDB:SPSK_01298"/>
<evidence type="ECO:0000313" key="2">
    <source>
        <dbReference type="EMBL" id="KJR81391.1"/>
    </source>
</evidence>
<feature type="region of interest" description="Disordered" evidence="1">
    <location>
        <begin position="1"/>
        <end position="75"/>
    </location>
</feature>
<dbReference type="RefSeq" id="XP_016584067.1">
    <property type="nucleotide sequence ID" value="XM_016728228.1"/>
</dbReference>
<comment type="caution">
    <text evidence="2">The sequence shown here is derived from an EMBL/GenBank/DDBJ whole genome shotgun (WGS) entry which is preliminary data.</text>
</comment>
<feature type="compositionally biased region" description="Basic and acidic residues" evidence="1">
    <location>
        <begin position="60"/>
        <end position="72"/>
    </location>
</feature>
<dbReference type="EMBL" id="AXCR01000011">
    <property type="protein sequence ID" value="KJR81391.1"/>
    <property type="molecule type" value="Genomic_DNA"/>
</dbReference>
<dbReference type="GeneID" id="27663505"/>
<evidence type="ECO:0000256" key="1">
    <source>
        <dbReference type="SAM" id="MobiDB-lite"/>
    </source>
</evidence>
<reference evidence="2 3" key="1">
    <citation type="journal article" date="2014" name="BMC Genomics">
        <title>Comparative genomics of the major fungal agents of human and animal Sporotrichosis: Sporothrix schenckii and Sporothrix brasiliensis.</title>
        <authorList>
            <person name="Teixeira M.M."/>
            <person name="de Almeida L.G."/>
            <person name="Kubitschek-Barreira P."/>
            <person name="Alves F.L."/>
            <person name="Kioshima E.S."/>
            <person name="Abadio A.K."/>
            <person name="Fernandes L."/>
            <person name="Derengowski L.S."/>
            <person name="Ferreira K.S."/>
            <person name="Souza R.C."/>
            <person name="Ruiz J.C."/>
            <person name="de Andrade N.C."/>
            <person name="Paes H.C."/>
            <person name="Nicola A.M."/>
            <person name="Albuquerque P."/>
            <person name="Gerber A.L."/>
            <person name="Martins V.P."/>
            <person name="Peconick L.D."/>
            <person name="Neto A.V."/>
            <person name="Chaucanez C.B."/>
            <person name="Silva P.A."/>
            <person name="Cunha O.L."/>
            <person name="de Oliveira F.F."/>
            <person name="dos Santos T.C."/>
            <person name="Barros A.L."/>
            <person name="Soares M.A."/>
            <person name="de Oliveira L.M."/>
            <person name="Marini M.M."/>
            <person name="Villalobos-Duno H."/>
            <person name="Cunha M.M."/>
            <person name="de Hoog S."/>
            <person name="da Silveira J.F."/>
            <person name="Henrissat B."/>
            <person name="Nino-Vega G.A."/>
            <person name="Cisalpino P.S."/>
            <person name="Mora-Montes H.M."/>
            <person name="Almeida S.R."/>
            <person name="Stajich J.E."/>
            <person name="Lopes-Bezerra L.M."/>
            <person name="Vasconcelos A.T."/>
            <person name="Felipe M.S."/>
        </authorList>
    </citation>
    <scope>NUCLEOTIDE SEQUENCE [LARGE SCALE GENOMIC DNA]</scope>
    <source>
        <strain evidence="2 3">1099-18</strain>
    </source>
</reference>